<evidence type="ECO:0000313" key="2">
    <source>
        <dbReference type="EMBL" id="AGA25767.1"/>
    </source>
</evidence>
<feature type="transmembrane region" description="Helical" evidence="1">
    <location>
        <begin position="12"/>
        <end position="36"/>
    </location>
</feature>
<evidence type="ECO:0000256" key="1">
    <source>
        <dbReference type="SAM" id="Phobius"/>
    </source>
</evidence>
<organism evidence="2 3">
    <name type="scientific">Singulisphaera acidiphila (strain ATCC BAA-1392 / DSM 18658 / VKM B-2454 / MOB10)</name>
    <dbReference type="NCBI Taxonomy" id="886293"/>
    <lineage>
        <taxon>Bacteria</taxon>
        <taxon>Pseudomonadati</taxon>
        <taxon>Planctomycetota</taxon>
        <taxon>Planctomycetia</taxon>
        <taxon>Isosphaerales</taxon>
        <taxon>Isosphaeraceae</taxon>
        <taxon>Singulisphaera</taxon>
    </lineage>
</organism>
<sequence>MRSVESLNALSVLWANAMTRSLVDASLILAVVLLVWYPLRRRISSQMAYGLFLLVLLKAAFPVPVHLPAHADVAPHEGHGSSPTGKRLPRFLSHGLGTTPMPPSRLPSRTRLYFYLSTSREISCRLRSSESLYGRAKI</sequence>
<keyword evidence="1" id="KW-1133">Transmembrane helix</keyword>
<keyword evidence="1" id="KW-0812">Transmembrane</keyword>
<dbReference type="Proteomes" id="UP000010798">
    <property type="component" value="Chromosome"/>
</dbReference>
<protein>
    <submittedName>
        <fullName evidence="2">Antirepressor regulating drug resistance protein</fullName>
    </submittedName>
</protein>
<keyword evidence="1" id="KW-0472">Membrane</keyword>
<dbReference type="AlphaFoldDB" id="L0D939"/>
<gene>
    <name evidence="2" type="ordered locus">Sinac_1383</name>
</gene>
<reference evidence="2 3" key="1">
    <citation type="submission" date="2012-02" db="EMBL/GenBank/DDBJ databases">
        <title>Complete sequence of chromosome of Singulisphaera acidiphila DSM 18658.</title>
        <authorList>
            <consortium name="US DOE Joint Genome Institute (JGI-PGF)"/>
            <person name="Lucas S."/>
            <person name="Copeland A."/>
            <person name="Lapidus A."/>
            <person name="Glavina del Rio T."/>
            <person name="Dalin E."/>
            <person name="Tice H."/>
            <person name="Bruce D."/>
            <person name="Goodwin L."/>
            <person name="Pitluck S."/>
            <person name="Peters L."/>
            <person name="Ovchinnikova G."/>
            <person name="Chertkov O."/>
            <person name="Kyrpides N."/>
            <person name="Mavromatis K."/>
            <person name="Ivanova N."/>
            <person name="Brettin T."/>
            <person name="Detter J.C."/>
            <person name="Han C."/>
            <person name="Larimer F."/>
            <person name="Land M."/>
            <person name="Hauser L."/>
            <person name="Markowitz V."/>
            <person name="Cheng J.-F."/>
            <person name="Hugenholtz P."/>
            <person name="Woyke T."/>
            <person name="Wu D."/>
            <person name="Tindall B."/>
            <person name="Pomrenke H."/>
            <person name="Brambilla E."/>
            <person name="Klenk H.-P."/>
            <person name="Eisen J.A."/>
        </authorList>
    </citation>
    <scope>NUCLEOTIDE SEQUENCE [LARGE SCALE GENOMIC DNA]</scope>
    <source>
        <strain evidence="3">ATCC BAA-1392 / DSM 18658 / VKM B-2454 / MOB10</strain>
    </source>
</reference>
<dbReference type="KEGG" id="saci:Sinac_1383"/>
<accession>L0D939</accession>
<dbReference type="EMBL" id="CP003364">
    <property type="protein sequence ID" value="AGA25767.1"/>
    <property type="molecule type" value="Genomic_DNA"/>
</dbReference>
<evidence type="ECO:0000313" key="3">
    <source>
        <dbReference type="Proteomes" id="UP000010798"/>
    </source>
</evidence>
<name>L0D939_SINAD</name>
<dbReference type="STRING" id="886293.Sinac_1383"/>
<keyword evidence="3" id="KW-1185">Reference proteome</keyword>
<dbReference type="HOGENOM" id="CLU_1853886_0_0_0"/>
<proteinExistence type="predicted"/>